<evidence type="ECO:0000259" key="1">
    <source>
        <dbReference type="PROSITE" id="PS51286"/>
    </source>
</evidence>
<name>A0ABQ9HBC9_9NEOP</name>
<keyword evidence="3" id="KW-1185">Reference proteome</keyword>
<dbReference type="PROSITE" id="PS51286">
    <property type="entry name" value="RAP"/>
    <property type="match status" value="1"/>
</dbReference>
<dbReference type="Proteomes" id="UP001159363">
    <property type="component" value="Chromosome 5"/>
</dbReference>
<protein>
    <recommendedName>
        <fullName evidence="1">RAP domain-containing protein</fullName>
    </recommendedName>
</protein>
<dbReference type="InterPro" id="IPR010622">
    <property type="entry name" value="FAST_Leu-rich"/>
</dbReference>
<organism evidence="2 3">
    <name type="scientific">Dryococelus australis</name>
    <dbReference type="NCBI Taxonomy" id="614101"/>
    <lineage>
        <taxon>Eukaryota</taxon>
        <taxon>Metazoa</taxon>
        <taxon>Ecdysozoa</taxon>
        <taxon>Arthropoda</taxon>
        <taxon>Hexapoda</taxon>
        <taxon>Insecta</taxon>
        <taxon>Pterygota</taxon>
        <taxon>Neoptera</taxon>
        <taxon>Polyneoptera</taxon>
        <taxon>Phasmatodea</taxon>
        <taxon>Verophasmatodea</taxon>
        <taxon>Anareolatae</taxon>
        <taxon>Phasmatidae</taxon>
        <taxon>Eurycanthinae</taxon>
        <taxon>Dryococelus</taxon>
    </lineage>
</organism>
<evidence type="ECO:0000313" key="3">
    <source>
        <dbReference type="Proteomes" id="UP001159363"/>
    </source>
</evidence>
<dbReference type="SMART" id="SM00952">
    <property type="entry name" value="RAP"/>
    <property type="match status" value="1"/>
</dbReference>
<sequence>MHNLLSYDQQKPLGALVSTTVILQDGVDMQELPAVVKNVKDVGVVTLRNFNSDSDSRKLAESSAPDVNVKATVDNSKISQETEANEMVEGFSRCYSPKGVYLLLETIPAEEVTPAVAIQAIKKIIELENNKLFRNTIDKSVETAENFARTAIFNRLIEIVSSSIDSGIVIEGLKLVSHELLSASSVEYKKRLCDEVLVRATDGKLNIVQLCEVAKIFSSIDCDEKSDNIDKLWAGLVERSAEIDEDNILNVFRILSLLKRVEKLCGAVGEILSILFEAKLRSYRIMNVLSRWINTNIHTVTEDDLLEIVSGFIALNHIDMGVEKALERYVKAKGIRIKNSAVMVAIMDYCVHFHFRSHYILQGCAEYFILNAKELSPIAIKALIVPIGLFDYHPSNAIQFWQILENILELKFVQFRPEDLIEMMLACVYLEKYPINFVKKIFNPYFLDRVHTQRDANVLHQMRGSHAPTRPLGEASVVGWACKKNSEFLGAATVVHRRWCGQSIHDARGTQLPLTDLYVVDLVIHPSNMGGSMLPFNMRTDRNVFVAVLIHIPEHYSSDGEHLIGPQVMRERHLRKIGFKIVELDYNTLYKLKVHPKELQNYLVDSLKAAEDAFE</sequence>
<dbReference type="Pfam" id="PF08373">
    <property type="entry name" value="RAP"/>
    <property type="match status" value="1"/>
</dbReference>
<proteinExistence type="predicted"/>
<gene>
    <name evidence="2" type="ORF">PR048_017889</name>
</gene>
<feature type="domain" description="RAP" evidence="1">
    <location>
        <begin position="546"/>
        <end position="605"/>
    </location>
</feature>
<comment type="caution">
    <text evidence="2">The sequence shown here is derived from an EMBL/GenBank/DDBJ whole genome shotgun (WGS) entry which is preliminary data.</text>
</comment>
<dbReference type="EMBL" id="JARBHB010000006">
    <property type="protein sequence ID" value="KAJ8881408.1"/>
    <property type="molecule type" value="Genomic_DNA"/>
</dbReference>
<dbReference type="Pfam" id="PF06743">
    <property type="entry name" value="FAST_1"/>
    <property type="match status" value="1"/>
</dbReference>
<evidence type="ECO:0000313" key="2">
    <source>
        <dbReference type="EMBL" id="KAJ8881408.1"/>
    </source>
</evidence>
<reference evidence="2 3" key="1">
    <citation type="submission" date="2023-02" db="EMBL/GenBank/DDBJ databases">
        <title>LHISI_Scaffold_Assembly.</title>
        <authorList>
            <person name="Stuart O.P."/>
            <person name="Cleave R."/>
            <person name="Magrath M.J.L."/>
            <person name="Mikheyev A.S."/>
        </authorList>
    </citation>
    <scope>NUCLEOTIDE SEQUENCE [LARGE SCALE GENOMIC DNA]</scope>
    <source>
        <strain evidence="2">Daus_M_001</strain>
        <tissue evidence="2">Leg muscle</tissue>
    </source>
</reference>
<dbReference type="InterPro" id="IPR013584">
    <property type="entry name" value="RAP"/>
</dbReference>
<accession>A0ABQ9HBC9</accession>